<dbReference type="SUPFAM" id="SSF52540">
    <property type="entry name" value="P-loop containing nucleoside triphosphate hydrolases"/>
    <property type="match status" value="1"/>
</dbReference>
<comment type="caution">
    <text evidence="4">The sequence shown here is derived from an EMBL/GenBank/DDBJ whole genome shotgun (WGS) entry which is preliminary data.</text>
</comment>
<dbReference type="Pfam" id="PF13401">
    <property type="entry name" value="AAA_22"/>
    <property type="match status" value="1"/>
</dbReference>
<dbReference type="InterPro" id="IPR036366">
    <property type="entry name" value="PGBDSf"/>
</dbReference>
<keyword evidence="2" id="KW-0812">Transmembrane</keyword>
<keyword evidence="2" id="KW-1133">Transmembrane helix</keyword>
<dbReference type="Gene3D" id="1.10.101.10">
    <property type="entry name" value="PGBD-like superfamily/PGBD"/>
    <property type="match status" value="1"/>
</dbReference>
<dbReference type="Gene3D" id="3.90.70.10">
    <property type="entry name" value="Cysteine proteinases"/>
    <property type="match status" value="1"/>
</dbReference>
<dbReference type="InterPro" id="IPR003593">
    <property type="entry name" value="AAA+_ATPase"/>
</dbReference>
<keyword evidence="5" id="KW-1185">Reference proteome</keyword>
<dbReference type="RefSeq" id="WP_188860054.1">
    <property type="nucleotide sequence ID" value="NZ_BMLT01000003.1"/>
</dbReference>
<dbReference type="Proteomes" id="UP000599578">
    <property type="component" value="Unassembled WGS sequence"/>
</dbReference>
<dbReference type="SMART" id="SM00382">
    <property type="entry name" value="AAA"/>
    <property type="match status" value="1"/>
</dbReference>
<protein>
    <submittedName>
        <fullName evidence="4">ATPase AAA</fullName>
    </submittedName>
</protein>
<dbReference type="PANTHER" id="PTHR35894:SF1">
    <property type="entry name" value="PHOSPHORIBULOKINASE _ URIDINE KINASE FAMILY"/>
    <property type="match status" value="1"/>
</dbReference>
<dbReference type="SUPFAM" id="SSF47090">
    <property type="entry name" value="PGBD-like"/>
    <property type="match status" value="1"/>
</dbReference>
<dbReference type="AlphaFoldDB" id="A0A918DS18"/>
<dbReference type="Gene3D" id="3.40.50.300">
    <property type="entry name" value="P-loop containing nucleotide triphosphate hydrolases"/>
    <property type="match status" value="1"/>
</dbReference>
<accession>A0A918DS18</accession>
<gene>
    <name evidence="4" type="primary">gspA</name>
    <name evidence="4" type="ORF">GCM10011348_16040</name>
</gene>
<proteinExistence type="predicted"/>
<dbReference type="EMBL" id="BMLT01000003">
    <property type="protein sequence ID" value="GGO80100.1"/>
    <property type="molecule type" value="Genomic_DNA"/>
</dbReference>
<evidence type="ECO:0000256" key="2">
    <source>
        <dbReference type="SAM" id="Phobius"/>
    </source>
</evidence>
<keyword evidence="2" id="KW-0472">Membrane</keyword>
<dbReference type="InterPro" id="IPR049945">
    <property type="entry name" value="AAA_22"/>
</dbReference>
<dbReference type="CDD" id="cd00009">
    <property type="entry name" value="AAA"/>
    <property type="match status" value="1"/>
</dbReference>
<evidence type="ECO:0000313" key="5">
    <source>
        <dbReference type="Proteomes" id="UP000599578"/>
    </source>
</evidence>
<evidence type="ECO:0000259" key="3">
    <source>
        <dbReference type="SMART" id="SM00382"/>
    </source>
</evidence>
<reference evidence="4 5" key="1">
    <citation type="journal article" date="2014" name="Int. J. Syst. Evol. Microbiol.">
        <title>Complete genome sequence of Corynebacterium casei LMG S-19264T (=DSM 44701T), isolated from a smear-ripened cheese.</title>
        <authorList>
            <consortium name="US DOE Joint Genome Institute (JGI-PGF)"/>
            <person name="Walter F."/>
            <person name="Albersmeier A."/>
            <person name="Kalinowski J."/>
            <person name="Ruckert C."/>
        </authorList>
    </citation>
    <scope>NUCLEOTIDE SEQUENCE [LARGE SCALE GENOMIC DNA]</scope>
    <source>
        <strain evidence="4 5">CGMCC 1.7286</strain>
    </source>
</reference>
<feature type="transmembrane region" description="Helical" evidence="2">
    <location>
        <begin position="284"/>
        <end position="307"/>
    </location>
</feature>
<dbReference type="PANTHER" id="PTHR35894">
    <property type="entry name" value="GENERAL SECRETION PATHWAY PROTEIN A-RELATED"/>
    <property type="match status" value="1"/>
</dbReference>
<dbReference type="InterPro" id="IPR052026">
    <property type="entry name" value="ExeA_AAA_ATPase_DNA-bind"/>
</dbReference>
<evidence type="ECO:0000313" key="4">
    <source>
        <dbReference type="EMBL" id="GGO80100.1"/>
    </source>
</evidence>
<name>A0A918DS18_9GAMM</name>
<dbReference type="GO" id="GO:0016887">
    <property type="term" value="F:ATP hydrolysis activity"/>
    <property type="evidence" value="ECO:0007669"/>
    <property type="project" value="InterPro"/>
</dbReference>
<sequence>MYNSYFGLTESPFSIAPNPRYLYQSEQHQEALAHLMYGISSNGGFVLLTGEVGTGKTTVCRCLLEQLPDNTDVAVILNPKATVEELLAALCDELGIEYPQGEQVRSKTYIDLINRHLLETHARGRNTVLIIDEAQNLGATLLEQIRLLTNLETNECKLLQMVLVGQPELLELLARPELRQLSQRITARYHLGALPKKDLEAYIVHRLSVAGLDRPIFPARTLKRLYKLSGGIPRVVNILCDRALLGTFVQRDNRVEVATLIKAAREVFGDEAAVRLSGGDNRRWILGLSVAAGLLAWVIGFGVAAWVSDESRFDALKEFSLLSTDEAPPDQTAMPEVEPAVPEQSALASAAAMPERSEPANVTDSLPVEEPASAGALELALLTTGSEMAPAAANDIPGPFSWPQQSDSDLGMVYAYRSMFAAWHVEYDPRQNPVVCRFAESHGLGCLFSTGDLVSLQALNRPAVVSLRTGAGETVQAAVMSVNDEQALLMIDGKSVAVPYRELEQAWPGSYTLFWRLPPGYQAPIWPGSSGAAVEWLSQTMAQLEGGVQLMAHNTYDTRMVQQVRYFQMRQGLTVDGVVGPKTAIHLNTRTRQDLPLLSSEEL</sequence>
<feature type="region of interest" description="Disordered" evidence="1">
    <location>
        <begin position="327"/>
        <end position="352"/>
    </location>
</feature>
<dbReference type="InterPro" id="IPR002477">
    <property type="entry name" value="Peptidoglycan-bd-like"/>
</dbReference>
<dbReference type="InterPro" id="IPR027417">
    <property type="entry name" value="P-loop_NTPase"/>
</dbReference>
<evidence type="ECO:0000256" key="1">
    <source>
        <dbReference type="SAM" id="MobiDB-lite"/>
    </source>
</evidence>
<dbReference type="Pfam" id="PF01471">
    <property type="entry name" value="PG_binding_1"/>
    <property type="match status" value="1"/>
</dbReference>
<feature type="domain" description="AAA+ ATPase" evidence="3">
    <location>
        <begin position="42"/>
        <end position="188"/>
    </location>
</feature>
<organism evidence="4 5">
    <name type="scientific">Marinobacterium nitratireducens</name>
    <dbReference type="NCBI Taxonomy" id="518897"/>
    <lineage>
        <taxon>Bacteria</taxon>
        <taxon>Pseudomonadati</taxon>
        <taxon>Pseudomonadota</taxon>
        <taxon>Gammaproteobacteria</taxon>
        <taxon>Oceanospirillales</taxon>
        <taxon>Oceanospirillaceae</taxon>
        <taxon>Marinobacterium</taxon>
    </lineage>
</organism>
<dbReference type="InterPro" id="IPR036365">
    <property type="entry name" value="PGBD-like_sf"/>
</dbReference>